<gene>
    <name evidence="14" type="ORF">ACFQ2X_15710</name>
</gene>
<evidence type="ECO:0000259" key="13">
    <source>
        <dbReference type="PROSITE" id="PS50850"/>
    </source>
</evidence>
<evidence type="ECO:0000256" key="12">
    <source>
        <dbReference type="SAM" id="Phobius"/>
    </source>
</evidence>
<dbReference type="SUPFAM" id="SSF103473">
    <property type="entry name" value="MFS general substrate transporter"/>
    <property type="match status" value="1"/>
</dbReference>
<evidence type="ECO:0000256" key="11">
    <source>
        <dbReference type="SAM" id="MobiDB-lite"/>
    </source>
</evidence>
<feature type="transmembrane region" description="Helical" evidence="12">
    <location>
        <begin position="342"/>
        <end position="365"/>
    </location>
</feature>
<comment type="similarity">
    <text evidence="3">Belongs to the major facilitator superfamily. FHS transporter (TC 2.A.1.7) family.</text>
</comment>
<dbReference type="PANTHER" id="PTHR43702">
    <property type="entry name" value="L-FUCOSE-PROTON SYMPORTER"/>
    <property type="match status" value="1"/>
</dbReference>
<evidence type="ECO:0000313" key="14">
    <source>
        <dbReference type="EMBL" id="MFD1218052.1"/>
    </source>
</evidence>
<keyword evidence="5" id="KW-1003">Cell membrane</keyword>
<proteinExistence type="inferred from homology"/>
<dbReference type="PROSITE" id="PS50850">
    <property type="entry name" value="MFS"/>
    <property type="match status" value="1"/>
</dbReference>
<evidence type="ECO:0000313" key="15">
    <source>
        <dbReference type="Proteomes" id="UP001597264"/>
    </source>
</evidence>
<dbReference type="RefSeq" id="WP_230439126.1">
    <property type="nucleotide sequence ID" value="NZ_CP087715.1"/>
</dbReference>
<organism evidence="14 15">
    <name type="scientific">Microbulbifer celer</name>
    <dbReference type="NCBI Taxonomy" id="435905"/>
    <lineage>
        <taxon>Bacteria</taxon>
        <taxon>Pseudomonadati</taxon>
        <taxon>Pseudomonadota</taxon>
        <taxon>Gammaproteobacteria</taxon>
        <taxon>Cellvibrionales</taxon>
        <taxon>Microbulbiferaceae</taxon>
        <taxon>Microbulbifer</taxon>
    </lineage>
</organism>
<protein>
    <submittedName>
        <fullName evidence="14">Sugar MFS transporter</fullName>
    </submittedName>
</protein>
<keyword evidence="6" id="KW-0997">Cell inner membrane</keyword>
<dbReference type="InterPro" id="IPR036259">
    <property type="entry name" value="MFS_trans_sf"/>
</dbReference>
<feature type="transmembrane region" description="Helical" evidence="12">
    <location>
        <begin position="116"/>
        <end position="143"/>
    </location>
</feature>
<dbReference type="Gene3D" id="1.20.1250.20">
    <property type="entry name" value="MFS general substrate transporter like domains"/>
    <property type="match status" value="2"/>
</dbReference>
<dbReference type="NCBIfam" id="TIGR01272">
    <property type="entry name" value="gluP"/>
    <property type="match status" value="1"/>
</dbReference>
<keyword evidence="7" id="KW-0762">Sugar transport</keyword>
<evidence type="ECO:0000256" key="7">
    <source>
        <dbReference type="ARBA" id="ARBA00022597"/>
    </source>
</evidence>
<feature type="domain" description="Major facilitator superfamily (MFS) profile" evidence="13">
    <location>
        <begin position="25"/>
        <end position="427"/>
    </location>
</feature>
<feature type="transmembrane region" description="Helical" evidence="12">
    <location>
        <begin position="251"/>
        <end position="277"/>
    </location>
</feature>
<dbReference type="EMBL" id="JBHTLR010000023">
    <property type="protein sequence ID" value="MFD1218052.1"/>
    <property type="molecule type" value="Genomic_DNA"/>
</dbReference>
<evidence type="ECO:0000256" key="5">
    <source>
        <dbReference type="ARBA" id="ARBA00022475"/>
    </source>
</evidence>
<feature type="transmembrane region" description="Helical" evidence="12">
    <location>
        <begin position="62"/>
        <end position="80"/>
    </location>
</feature>
<evidence type="ECO:0000256" key="6">
    <source>
        <dbReference type="ARBA" id="ARBA00022519"/>
    </source>
</evidence>
<evidence type="ECO:0000256" key="10">
    <source>
        <dbReference type="ARBA" id="ARBA00023136"/>
    </source>
</evidence>
<feature type="transmembrane region" description="Helical" evidence="12">
    <location>
        <begin position="289"/>
        <end position="307"/>
    </location>
</feature>
<comment type="caution">
    <text evidence="14">The sequence shown here is derived from an EMBL/GenBank/DDBJ whole genome shotgun (WGS) entry which is preliminary data.</text>
</comment>
<dbReference type="InterPro" id="IPR050375">
    <property type="entry name" value="MFS_TsgA-like"/>
</dbReference>
<comment type="subcellular location">
    <subcellularLocation>
        <location evidence="2">Cell inner membrane</location>
        <topology evidence="2">Multi-pass membrane protein</topology>
    </subcellularLocation>
</comment>
<keyword evidence="9 12" id="KW-1133">Transmembrane helix</keyword>
<evidence type="ECO:0000256" key="3">
    <source>
        <dbReference type="ARBA" id="ARBA00009120"/>
    </source>
</evidence>
<evidence type="ECO:0000256" key="1">
    <source>
        <dbReference type="ARBA" id="ARBA00003321"/>
    </source>
</evidence>
<comment type="function">
    <text evidence="1">Intake of glucose and galactose.</text>
</comment>
<sequence>MAEPAISAGQVSSANQSGTPAYTKALTLLASLFFMWGFITVINNTLLPHLRSVFELNYTQTTLIESVWFIAYFVASIPSAKLIERIGYQKALVTGLLIMAAGAMGMTLAASLPSYYVTLVMLFVIASGITLLQVAANPYVAVIGSPETASSRLNLVQAMNSAGTMFAPIFGAYLILGRTKGGTSEAGTVLTQAERLADAQSTILPYAMVAVALVILAIIIARFPLPSIGSATSRASKEERKKHSLWKHRNLVFGVPAIFIYLIAEIGVANLFVNFVAQPDIAGLTFEKAGHYLTFLWGGMMVGRFVGSAIMMRVRAETVLAAFSIGAFLVMLVTVFTSGPMAMWALILVGFFHSIMFPTIFTLGIRGLGPLTEEGSGLLIMAIAGGALVVVQGWMADIYGLQLSFLLTAACELYVLFYALWGSKVTNPLSMPTAEDDDKGERAATVQPAAS</sequence>
<evidence type="ECO:0000256" key="9">
    <source>
        <dbReference type="ARBA" id="ARBA00022989"/>
    </source>
</evidence>
<dbReference type="PANTHER" id="PTHR43702:SF3">
    <property type="entry name" value="PROTEIN TSGA"/>
    <property type="match status" value="1"/>
</dbReference>
<keyword evidence="15" id="KW-1185">Reference proteome</keyword>
<feature type="transmembrane region" description="Helical" evidence="12">
    <location>
        <begin position="401"/>
        <end position="421"/>
    </location>
</feature>
<evidence type="ECO:0000256" key="2">
    <source>
        <dbReference type="ARBA" id="ARBA00004429"/>
    </source>
</evidence>
<feature type="transmembrane region" description="Helical" evidence="12">
    <location>
        <begin position="203"/>
        <end position="225"/>
    </location>
</feature>
<evidence type="ECO:0000256" key="4">
    <source>
        <dbReference type="ARBA" id="ARBA00022448"/>
    </source>
</evidence>
<dbReference type="InterPro" id="IPR020846">
    <property type="entry name" value="MFS_dom"/>
</dbReference>
<feature type="transmembrane region" description="Helical" evidence="12">
    <location>
        <begin position="92"/>
        <end position="110"/>
    </location>
</feature>
<keyword evidence="10 12" id="KW-0472">Membrane</keyword>
<keyword evidence="8 12" id="KW-0812">Transmembrane</keyword>
<feature type="region of interest" description="Disordered" evidence="11">
    <location>
        <begin position="431"/>
        <end position="451"/>
    </location>
</feature>
<dbReference type="Proteomes" id="UP001597264">
    <property type="component" value="Unassembled WGS sequence"/>
</dbReference>
<keyword evidence="4" id="KW-0813">Transport</keyword>
<feature type="transmembrane region" description="Helical" evidence="12">
    <location>
        <begin position="377"/>
        <end position="395"/>
    </location>
</feature>
<dbReference type="CDD" id="cd17394">
    <property type="entry name" value="MFS_FucP_like"/>
    <property type="match status" value="1"/>
</dbReference>
<name>A0ABW3UB00_9GAMM</name>
<feature type="transmembrane region" description="Helical" evidence="12">
    <location>
        <begin position="21"/>
        <end position="42"/>
    </location>
</feature>
<accession>A0ABW3UB00</accession>
<dbReference type="InterPro" id="IPR011701">
    <property type="entry name" value="MFS"/>
</dbReference>
<dbReference type="InterPro" id="IPR005964">
    <property type="entry name" value="Glc/Gal_transptr_bac"/>
</dbReference>
<feature type="transmembrane region" description="Helical" evidence="12">
    <location>
        <begin position="155"/>
        <end position="176"/>
    </location>
</feature>
<dbReference type="Pfam" id="PF07690">
    <property type="entry name" value="MFS_1"/>
    <property type="match status" value="1"/>
</dbReference>
<evidence type="ECO:0000256" key="8">
    <source>
        <dbReference type="ARBA" id="ARBA00022692"/>
    </source>
</evidence>
<reference evidence="15" key="1">
    <citation type="journal article" date="2019" name="Int. J. Syst. Evol. Microbiol.">
        <title>The Global Catalogue of Microorganisms (GCM) 10K type strain sequencing project: providing services to taxonomists for standard genome sequencing and annotation.</title>
        <authorList>
            <consortium name="The Broad Institute Genomics Platform"/>
            <consortium name="The Broad Institute Genome Sequencing Center for Infectious Disease"/>
            <person name="Wu L."/>
            <person name="Ma J."/>
        </authorList>
    </citation>
    <scope>NUCLEOTIDE SEQUENCE [LARGE SCALE GENOMIC DNA]</scope>
    <source>
        <strain evidence="15">CCUG 54356</strain>
    </source>
</reference>
<feature type="transmembrane region" description="Helical" evidence="12">
    <location>
        <begin position="319"/>
        <end position="336"/>
    </location>
</feature>